<accession>A0AA40G368</accession>
<organism evidence="1 2">
    <name type="scientific">Melipona bicolor</name>
    <dbReference type="NCBI Taxonomy" id="60889"/>
    <lineage>
        <taxon>Eukaryota</taxon>
        <taxon>Metazoa</taxon>
        <taxon>Ecdysozoa</taxon>
        <taxon>Arthropoda</taxon>
        <taxon>Hexapoda</taxon>
        <taxon>Insecta</taxon>
        <taxon>Pterygota</taxon>
        <taxon>Neoptera</taxon>
        <taxon>Endopterygota</taxon>
        <taxon>Hymenoptera</taxon>
        <taxon>Apocrita</taxon>
        <taxon>Aculeata</taxon>
        <taxon>Apoidea</taxon>
        <taxon>Anthophila</taxon>
        <taxon>Apidae</taxon>
        <taxon>Melipona</taxon>
    </lineage>
</organism>
<protein>
    <submittedName>
        <fullName evidence="1">Uncharacterized protein</fullName>
    </submittedName>
</protein>
<evidence type="ECO:0000313" key="2">
    <source>
        <dbReference type="Proteomes" id="UP001177670"/>
    </source>
</evidence>
<proteinExistence type="predicted"/>
<dbReference type="Proteomes" id="UP001177670">
    <property type="component" value="Unassembled WGS sequence"/>
</dbReference>
<name>A0AA40G368_9HYME</name>
<reference evidence="1" key="1">
    <citation type="submission" date="2021-10" db="EMBL/GenBank/DDBJ databases">
        <title>Melipona bicolor Genome sequencing and assembly.</title>
        <authorList>
            <person name="Araujo N.S."/>
            <person name="Arias M.C."/>
        </authorList>
    </citation>
    <scope>NUCLEOTIDE SEQUENCE</scope>
    <source>
        <strain evidence="1">USP_2M_L1-L4_2017</strain>
        <tissue evidence="1">Whole body</tissue>
    </source>
</reference>
<sequence length="72" mass="8476">MAVKEGLRPRAFFFSRVEWKTHSSWSTPNCRRGSLHSRTPSCKWGLGSECDVWWEYLTEVTSFLKQLRIITP</sequence>
<dbReference type="EMBL" id="JAHYIQ010000007">
    <property type="protein sequence ID" value="KAK1130161.1"/>
    <property type="molecule type" value="Genomic_DNA"/>
</dbReference>
<comment type="caution">
    <text evidence="1">The sequence shown here is derived from an EMBL/GenBank/DDBJ whole genome shotgun (WGS) entry which is preliminary data.</text>
</comment>
<keyword evidence="2" id="KW-1185">Reference proteome</keyword>
<dbReference type="AlphaFoldDB" id="A0AA40G368"/>
<evidence type="ECO:0000313" key="1">
    <source>
        <dbReference type="EMBL" id="KAK1130161.1"/>
    </source>
</evidence>
<gene>
    <name evidence="1" type="ORF">K0M31_018302</name>
</gene>